<comment type="caution">
    <text evidence="3">The sequence shown here is derived from an EMBL/GenBank/DDBJ whole genome shotgun (WGS) entry which is preliminary data.</text>
</comment>
<dbReference type="EMBL" id="VIFY01000092">
    <property type="protein sequence ID" value="TQB70901.1"/>
    <property type="molecule type" value="Genomic_DNA"/>
</dbReference>
<keyword evidence="4" id="KW-1185">Reference proteome</keyword>
<feature type="region of interest" description="Disordered" evidence="2">
    <location>
        <begin position="363"/>
        <end position="402"/>
    </location>
</feature>
<accession>A0A507QR08</accession>
<dbReference type="STRING" id="5098.A0A507QR08"/>
<gene>
    <name evidence="3" type="ORF">MPDQ_007995</name>
</gene>
<evidence type="ECO:0000256" key="2">
    <source>
        <dbReference type="SAM" id="MobiDB-lite"/>
    </source>
</evidence>
<reference evidence="3 4" key="1">
    <citation type="submission" date="2019-06" db="EMBL/GenBank/DDBJ databases">
        <title>Wine fermentation using esterase from Monascus purpureus.</title>
        <authorList>
            <person name="Geng C."/>
            <person name="Zhang Y."/>
        </authorList>
    </citation>
    <scope>NUCLEOTIDE SEQUENCE [LARGE SCALE GENOMIC DNA]</scope>
    <source>
        <strain evidence="3">HQ1</strain>
    </source>
</reference>
<keyword evidence="1" id="KW-0175">Coiled coil</keyword>
<evidence type="ECO:0000313" key="3">
    <source>
        <dbReference type="EMBL" id="TQB70901.1"/>
    </source>
</evidence>
<evidence type="ECO:0000313" key="4">
    <source>
        <dbReference type="Proteomes" id="UP000319663"/>
    </source>
</evidence>
<proteinExistence type="predicted"/>
<feature type="coiled-coil region" evidence="1">
    <location>
        <begin position="96"/>
        <end position="193"/>
    </location>
</feature>
<dbReference type="Gene3D" id="1.20.5.170">
    <property type="match status" value="1"/>
</dbReference>
<organism evidence="3 4">
    <name type="scientific">Monascus purpureus</name>
    <name type="common">Red mold</name>
    <name type="synonym">Monascus anka</name>
    <dbReference type="NCBI Taxonomy" id="5098"/>
    <lineage>
        <taxon>Eukaryota</taxon>
        <taxon>Fungi</taxon>
        <taxon>Dikarya</taxon>
        <taxon>Ascomycota</taxon>
        <taxon>Pezizomycotina</taxon>
        <taxon>Eurotiomycetes</taxon>
        <taxon>Eurotiomycetidae</taxon>
        <taxon>Eurotiales</taxon>
        <taxon>Aspergillaceae</taxon>
        <taxon>Monascus</taxon>
    </lineage>
</organism>
<name>A0A507QR08_MONPU</name>
<protein>
    <submittedName>
        <fullName evidence="3">Uncharacterized protein</fullName>
    </submittedName>
</protein>
<sequence>MTRRKGKKPMGRQALAVRENPRQHLNTRTVFEGSHVIEEIFAVASTSFRVDPCNDNTLIETGKRLLTNTVEAAVVLKIGDMRVVCNPDGGRLMRDMEELKASVAAITEKVHHLEDRNSSLEATVASLKDQNSSLETAVASLKDWNSSLETAVASLKDRNSSLETAVASLKDRNSSLETAVASLKDRNSSLEAAVASLLPFRRLFIDIRERAFLTYLRDFWEDYGSSSRSKRRRLSDQAAEVQARIISLNRSIVHGGMAEADAVMFLEKKPIEVLTPFVSLYGLEPHVITELASRGYKATMNVLDAAGSVHYESRHMRDDQQQVFNTVVEFARNGNFDGAEEVASDFPFDADFTPVISLTPRKLPKPNAAAFPPASSTTGLHTSSSPSASSPPAPSDSLSLDLPGSDSSGVSLQFLDLSADCDWSWSSTGVDETVVNNCLDLPHGHGDLSCQLELPMPDLPSPFEFSAEKSPAVGVWQHCRSCQCTTRTLRWLVDSVPGIGSHPSSGGGGVAETGNLDL</sequence>
<dbReference type="Gene3D" id="6.10.250.370">
    <property type="match status" value="1"/>
</dbReference>
<dbReference type="SUPFAM" id="SSF90257">
    <property type="entry name" value="Myosin rod fragments"/>
    <property type="match status" value="1"/>
</dbReference>
<evidence type="ECO:0000256" key="1">
    <source>
        <dbReference type="SAM" id="Coils"/>
    </source>
</evidence>
<dbReference type="Proteomes" id="UP000319663">
    <property type="component" value="Unassembled WGS sequence"/>
</dbReference>
<dbReference type="AlphaFoldDB" id="A0A507QR08"/>